<protein>
    <recommendedName>
        <fullName evidence="3">Reverse transcriptase zinc-binding domain-containing protein</fullName>
    </recommendedName>
</protein>
<organism evidence="1 2">
    <name type="scientific">Hibiscus syriacus</name>
    <name type="common">Rose of Sharon</name>
    <dbReference type="NCBI Taxonomy" id="106335"/>
    <lineage>
        <taxon>Eukaryota</taxon>
        <taxon>Viridiplantae</taxon>
        <taxon>Streptophyta</taxon>
        <taxon>Embryophyta</taxon>
        <taxon>Tracheophyta</taxon>
        <taxon>Spermatophyta</taxon>
        <taxon>Magnoliopsida</taxon>
        <taxon>eudicotyledons</taxon>
        <taxon>Gunneridae</taxon>
        <taxon>Pentapetalae</taxon>
        <taxon>rosids</taxon>
        <taxon>malvids</taxon>
        <taxon>Malvales</taxon>
        <taxon>Malvaceae</taxon>
        <taxon>Malvoideae</taxon>
        <taxon>Hibiscus</taxon>
    </lineage>
</organism>
<reference evidence="1" key="1">
    <citation type="submission" date="2019-09" db="EMBL/GenBank/DDBJ databases">
        <title>Draft genome information of white flower Hibiscus syriacus.</title>
        <authorList>
            <person name="Kim Y.-M."/>
        </authorList>
    </citation>
    <scope>NUCLEOTIDE SEQUENCE [LARGE SCALE GENOMIC DNA]</scope>
    <source>
        <strain evidence="1">YM2019G1</strain>
    </source>
</reference>
<dbReference type="PANTHER" id="PTHR36617:SF5">
    <property type="entry name" value="OS05G0421675 PROTEIN"/>
    <property type="match status" value="1"/>
</dbReference>
<accession>A0A6A3A3L7</accession>
<name>A0A6A3A3L7_HIBSY</name>
<dbReference type="EMBL" id="VEPZ02001049">
    <property type="protein sequence ID" value="KAE8697825.1"/>
    <property type="molecule type" value="Genomic_DNA"/>
</dbReference>
<sequence>MTLLAKWGWRFATERGALWRSVISHKYGLGDLPWLVSLGDIKKVSITWREIVNNLSSEGTTKWMSGESFRWVVGDGKSVLFWEDVWFGESALRSRYPRIYRLALRKYITVRDMISAGDWQNLDIVALFERQLLNRELTIVRIIKRELDNVGLNSSVADQIVWVHETDGLFKVKKLTDLLLSDGYFEDVCSFNFDKIWSLKVHPKVKYFLWMLKLN</sequence>
<evidence type="ECO:0000313" key="1">
    <source>
        <dbReference type="EMBL" id="KAE8697825.1"/>
    </source>
</evidence>
<keyword evidence="2" id="KW-1185">Reference proteome</keyword>
<dbReference type="Proteomes" id="UP000436088">
    <property type="component" value="Unassembled WGS sequence"/>
</dbReference>
<proteinExistence type="predicted"/>
<evidence type="ECO:0000313" key="2">
    <source>
        <dbReference type="Proteomes" id="UP000436088"/>
    </source>
</evidence>
<evidence type="ECO:0008006" key="3">
    <source>
        <dbReference type="Google" id="ProtNLM"/>
    </source>
</evidence>
<comment type="caution">
    <text evidence="1">The sequence shown here is derived from an EMBL/GenBank/DDBJ whole genome shotgun (WGS) entry which is preliminary data.</text>
</comment>
<dbReference type="AlphaFoldDB" id="A0A6A3A3L7"/>
<dbReference type="PANTHER" id="PTHR36617">
    <property type="entry name" value="PROTEIN, PUTATIVE-RELATED"/>
    <property type="match status" value="1"/>
</dbReference>
<gene>
    <name evidence="1" type="ORF">F3Y22_tig00110610pilonHSYRG00585</name>
</gene>